<evidence type="ECO:0000256" key="3">
    <source>
        <dbReference type="ARBA" id="ARBA00023128"/>
    </source>
</evidence>
<evidence type="ECO:0000256" key="4">
    <source>
        <dbReference type="ARBA" id="ARBA00040604"/>
    </source>
</evidence>
<evidence type="ECO:0000259" key="6">
    <source>
        <dbReference type="PROSITE" id="PS51886"/>
    </source>
</evidence>
<dbReference type="InterPro" id="IPR006571">
    <property type="entry name" value="TLDc_dom"/>
</dbReference>
<comment type="similarity">
    <text evidence="2">Belongs to the OXR1 family.</text>
</comment>
<feature type="compositionally biased region" description="Polar residues" evidence="5">
    <location>
        <begin position="115"/>
        <end position="129"/>
    </location>
</feature>
<dbReference type="PANTHER" id="PTHR23354">
    <property type="entry name" value="NUCLEOLAR PROTEIN 7/ESTROGEN RECEPTOR COACTIVATOR-RELATED"/>
    <property type="match status" value="1"/>
</dbReference>
<evidence type="ECO:0000256" key="2">
    <source>
        <dbReference type="ARBA" id="ARBA00009540"/>
    </source>
</evidence>
<evidence type="ECO:0000313" key="7">
    <source>
        <dbReference type="EMBL" id="WOO83467.1"/>
    </source>
</evidence>
<feature type="region of interest" description="Disordered" evidence="5">
    <location>
        <begin position="1"/>
        <end position="159"/>
    </location>
</feature>
<dbReference type="RefSeq" id="XP_062629493.1">
    <property type="nucleotide sequence ID" value="XM_062773509.1"/>
</dbReference>
<feature type="region of interest" description="Disordered" evidence="5">
    <location>
        <begin position="271"/>
        <end position="298"/>
    </location>
</feature>
<comment type="subcellular location">
    <subcellularLocation>
        <location evidence="1">Mitochondrion</location>
    </subcellularLocation>
</comment>
<dbReference type="GO" id="GO:0005739">
    <property type="term" value="C:mitochondrion"/>
    <property type="evidence" value="ECO:0007669"/>
    <property type="project" value="UniProtKB-SubCell"/>
</dbReference>
<dbReference type="GeneID" id="87810165"/>
<keyword evidence="8" id="KW-1185">Reference proteome</keyword>
<gene>
    <name evidence="7" type="primary">OXR1</name>
    <name evidence="7" type="ORF">LOC62_05G006990</name>
</gene>
<evidence type="ECO:0000256" key="5">
    <source>
        <dbReference type="SAM" id="MobiDB-lite"/>
    </source>
</evidence>
<dbReference type="Pfam" id="PF07534">
    <property type="entry name" value="TLD"/>
    <property type="match status" value="1"/>
</dbReference>
<dbReference type="EMBL" id="CP086718">
    <property type="protein sequence ID" value="WOO83467.1"/>
    <property type="molecule type" value="Genomic_DNA"/>
</dbReference>
<evidence type="ECO:0000313" key="8">
    <source>
        <dbReference type="Proteomes" id="UP000827549"/>
    </source>
</evidence>
<dbReference type="GO" id="GO:0006979">
    <property type="term" value="P:response to oxidative stress"/>
    <property type="evidence" value="ECO:0007669"/>
    <property type="project" value="TreeGrafter"/>
</dbReference>
<feature type="domain" description="TLDc" evidence="6">
    <location>
        <begin position="311"/>
        <end position="488"/>
    </location>
</feature>
<dbReference type="PROSITE" id="PS51886">
    <property type="entry name" value="TLDC"/>
    <property type="match status" value="1"/>
</dbReference>
<reference evidence="7" key="1">
    <citation type="submission" date="2023-10" db="EMBL/GenBank/DDBJ databases">
        <authorList>
            <person name="Noh H."/>
        </authorList>
    </citation>
    <scope>NUCLEOTIDE SEQUENCE</scope>
    <source>
        <strain evidence="7">DUCC4014</strain>
    </source>
</reference>
<protein>
    <recommendedName>
        <fullName evidence="4">Oxidation resistance protein 1</fullName>
    </recommendedName>
</protein>
<dbReference type="PANTHER" id="PTHR23354:SF62">
    <property type="entry name" value="MUSTARD, ISOFORM V"/>
    <property type="match status" value="1"/>
</dbReference>
<evidence type="ECO:0000256" key="1">
    <source>
        <dbReference type="ARBA" id="ARBA00004173"/>
    </source>
</evidence>
<name>A0AAF0YBK6_9TREE</name>
<organism evidence="7 8">
    <name type="scientific">Vanrija pseudolonga</name>
    <dbReference type="NCBI Taxonomy" id="143232"/>
    <lineage>
        <taxon>Eukaryota</taxon>
        <taxon>Fungi</taxon>
        <taxon>Dikarya</taxon>
        <taxon>Basidiomycota</taxon>
        <taxon>Agaricomycotina</taxon>
        <taxon>Tremellomycetes</taxon>
        <taxon>Trichosporonales</taxon>
        <taxon>Trichosporonaceae</taxon>
        <taxon>Vanrija</taxon>
    </lineage>
</organism>
<dbReference type="Proteomes" id="UP000827549">
    <property type="component" value="Chromosome 5"/>
</dbReference>
<dbReference type="AlphaFoldDB" id="A0AAF0YBK6"/>
<feature type="compositionally biased region" description="Polar residues" evidence="5">
    <location>
        <begin position="14"/>
        <end position="26"/>
    </location>
</feature>
<sequence>MSDFRSVPADAQRATPNSHRQTSSNDFGDFHSAPLSGNNGPDFSPLMGTSSQPPLSSSPVAAHFALEDNDLLGSFDDLDERGRSLSTAPAAGRSSRPTQLLDLTDDDPLVVPAPSTATLQTSSRQTPTSLRFPDAAGSSPTRLRYMHPTKDYSGPSSPPKLTDVGADIVFHAPPILGKENAARRMRRMSNEYLVNPRGSLSRASSEGSRAHHHQSHSLADALAATKLAGRWKRSVLNPTPVGEAEPPSKTAIPIDVSHTSPFASIEQIAGSYTAPTGTPGFRPSGPTSHTSEPESEWLDTRLSGRRDLTTPVLDITQAQALRGNLPPRQRIGDTWSLLFSLDQHGASLSTLYRLVEAYAKDHRTAGNVLVVRDAEGHTFGVYLNEPIVKREGTYYGSGESFMFKFVEGESQPRIFRWTGRNQYVALCETGFISFGGGGTSYGLLLDSTFSRNSSATSPAFQNEILCGAGFSDKGEPFDCIGLEVWATS</sequence>
<dbReference type="GO" id="GO:0005634">
    <property type="term" value="C:nucleus"/>
    <property type="evidence" value="ECO:0007669"/>
    <property type="project" value="TreeGrafter"/>
</dbReference>
<dbReference type="SMART" id="SM00584">
    <property type="entry name" value="TLDc"/>
    <property type="match status" value="1"/>
</dbReference>
<accession>A0AAF0YBK6</accession>
<feature type="compositionally biased region" description="Polar residues" evidence="5">
    <location>
        <begin position="35"/>
        <end position="59"/>
    </location>
</feature>
<keyword evidence="3" id="KW-0496">Mitochondrion</keyword>
<feature type="region of interest" description="Disordered" evidence="5">
    <location>
        <begin position="196"/>
        <end position="218"/>
    </location>
</feature>
<proteinExistence type="inferred from homology"/>